<dbReference type="KEGG" id="rbu:PG1C_14130"/>
<evidence type="ECO:0000313" key="5">
    <source>
        <dbReference type="Proteomes" id="UP000061603"/>
    </source>
</evidence>
<evidence type="ECO:0000313" key="4">
    <source>
        <dbReference type="EMBL" id="AJP49263.1"/>
    </source>
</evidence>
<dbReference type="Gene3D" id="3.40.50.450">
    <property type="match status" value="1"/>
</dbReference>
<dbReference type="InterPro" id="IPR057666">
    <property type="entry name" value="DrpA_SLOG"/>
</dbReference>
<organism evidence="4 5">
    <name type="scientific">Rugosibacter aromaticivorans</name>
    <dbReference type="NCBI Taxonomy" id="1565605"/>
    <lineage>
        <taxon>Bacteria</taxon>
        <taxon>Pseudomonadati</taxon>
        <taxon>Pseudomonadota</taxon>
        <taxon>Betaproteobacteria</taxon>
        <taxon>Nitrosomonadales</taxon>
        <taxon>Sterolibacteriaceae</taxon>
        <taxon>Rugosibacter</taxon>
    </lineage>
</organism>
<gene>
    <name evidence="4" type="ORF">PG1C_14130</name>
</gene>
<dbReference type="Gene3D" id="1.10.10.10">
    <property type="entry name" value="Winged helix-like DNA-binding domain superfamily/Winged helix DNA-binding domain"/>
    <property type="match status" value="1"/>
</dbReference>
<dbReference type="HOGENOM" id="CLU_029601_1_1_4"/>
<dbReference type="AlphaFoldDB" id="A0A0C5JBP5"/>
<dbReference type="Pfam" id="PF17782">
    <property type="entry name" value="WHD_DprA"/>
    <property type="match status" value="1"/>
</dbReference>
<dbReference type="GO" id="GO:0009294">
    <property type="term" value="P:DNA-mediated transformation"/>
    <property type="evidence" value="ECO:0007669"/>
    <property type="project" value="InterPro"/>
</dbReference>
<keyword evidence="5" id="KW-1185">Reference proteome</keyword>
<dbReference type="SUPFAM" id="SSF47781">
    <property type="entry name" value="RuvA domain 2-like"/>
    <property type="match status" value="1"/>
</dbReference>
<feature type="domain" description="DprA winged helix" evidence="3">
    <location>
        <begin position="318"/>
        <end position="369"/>
    </location>
</feature>
<dbReference type="InterPro" id="IPR010994">
    <property type="entry name" value="RuvA_2-like"/>
</dbReference>
<evidence type="ECO:0000259" key="3">
    <source>
        <dbReference type="Pfam" id="PF17782"/>
    </source>
</evidence>
<dbReference type="NCBIfam" id="TIGR00732">
    <property type="entry name" value="dprA"/>
    <property type="match status" value="1"/>
</dbReference>
<dbReference type="PANTHER" id="PTHR43022:SF1">
    <property type="entry name" value="PROTEIN SMF"/>
    <property type="match status" value="1"/>
</dbReference>
<dbReference type="InterPro" id="IPR036388">
    <property type="entry name" value="WH-like_DNA-bd_sf"/>
</dbReference>
<dbReference type="InterPro" id="IPR041614">
    <property type="entry name" value="DprA_WH"/>
</dbReference>
<evidence type="ECO:0000259" key="2">
    <source>
        <dbReference type="Pfam" id="PF02481"/>
    </source>
</evidence>
<comment type="similarity">
    <text evidence="1">Belongs to the DprA/Smf family.</text>
</comment>
<sequence length="375" mass="38882">MNEVERVALASWLRLTHVPGVGNGARRALLKAFGLPGAIFAASHAALAAVVGPALAERVQSPEPTAAIEAALAWVEQPGNHLLTLADAEYPPSLLTADDPPLVLYVRGRLELLAQPMFAVVGSRNATAQGERDAEAFAAALGQAGLTVVSGLALGIDAAAHRGGLSTTAGTVAIIGTGADRLYPARNEALAREIVANGVILSEFALGTPALAANFPRRNRLIAGLGLGCLVVEAAPKSGSLITARLAAEAGRDVFAIPGSIHSPLARGCHQLIRQGAKLVESAQDILEELRWSRTPTEKAGTPRVFPSGRAGETAIKANESEEQVLTLLGRTPCDLDTLATRSDLTPAALLAILLPLELVGRVAQLPGGLYQRLD</sequence>
<reference evidence="4 5" key="1">
    <citation type="journal article" date="2015" name="Genome Announc.">
        <title>Complete Genome Sequence of a Novel Bacterium within the Family Rhodocyclaceae That Degrades Polycyclic Aromatic Hydrocarbons.</title>
        <authorList>
            <person name="Singleton D.R."/>
            <person name="Dickey A.N."/>
            <person name="Scholl E.H."/>
            <person name="Wright F.A."/>
            <person name="Aitken M.D."/>
        </authorList>
    </citation>
    <scope>NUCLEOTIDE SEQUENCE [LARGE SCALE GENOMIC DNA]</scope>
    <source>
        <strain evidence="5">PG1-Ca6</strain>
    </source>
</reference>
<dbReference type="PANTHER" id="PTHR43022">
    <property type="entry name" value="PROTEIN SMF"/>
    <property type="match status" value="1"/>
</dbReference>
<dbReference type="Pfam" id="PF02481">
    <property type="entry name" value="DNA_processg_A"/>
    <property type="match status" value="1"/>
</dbReference>
<dbReference type="STRING" id="1565605.PG1C_14130"/>
<dbReference type="InterPro" id="IPR003488">
    <property type="entry name" value="DprA"/>
</dbReference>
<dbReference type="SUPFAM" id="SSF102405">
    <property type="entry name" value="MCP/YpsA-like"/>
    <property type="match status" value="1"/>
</dbReference>
<dbReference type="Proteomes" id="UP000061603">
    <property type="component" value="Chromosome"/>
</dbReference>
<proteinExistence type="inferred from homology"/>
<accession>A0A0C5JBP5</accession>
<feature type="domain" description="Smf/DprA SLOG" evidence="2">
    <location>
        <begin position="82"/>
        <end position="290"/>
    </location>
</feature>
<name>A0A0C5JBP5_9PROT</name>
<dbReference type="PATRIC" id="fig|1565605.3.peg.2991"/>
<dbReference type="EMBL" id="CP010554">
    <property type="protein sequence ID" value="AJP49263.1"/>
    <property type="molecule type" value="Genomic_DNA"/>
</dbReference>
<evidence type="ECO:0000256" key="1">
    <source>
        <dbReference type="ARBA" id="ARBA00006525"/>
    </source>
</evidence>
<protein>
    <submittedName>
        <fullName evidence="4">Uncharacterized protein</fullName>
    </submittedName>
</protein>